<dbReference type="RefSeq" id="XP_007767638.1">
    <property type="nucleotide sequence ID" value="XM_007769448.1"/>
</dbReference>
<proteinExistence type="predicted"/>
<dbReference type="AlphaFoldDB" id="A0A5M3MTA0"/>
<dbReference type="GeneID" id="19201846"/>
<name>A0A5M3MTA0_CONPW</name>
<dbReference type="OrthoDB" id="3001771at2759"/>
<sequence length="512" mass="58531">MLSLIVIPSQDTLVRLNTMQATRRLTIHHLPADVILFIFRSLYDSLHEMKQNYDIRLSHQTIAEEDVSWDTRDPTFWRWKDEHVLMPSIFPYACARVCMQWRDLIAGVSAFWTRVIIILDAPHFSASWVRWLLERSRNHPIQVWVTRMNKQPNPVIGDGSVEERVNVKMALECLQPHLVRCRMLCFNVLCRSSIVAACYRLSGEAPALRSLVLNSRVTDTVAPSSRLRHLTCNLTHLTVDAKSFTDIRKYRDWGGLSAYASRHLSIRITAYTLSDGPTSFVSMKRLILALRRMPRCDSLTIKDVCFRPTDTTANDLGVVLGIDLLNFENLEGTAVRDFFANTITHPESTSITRCSLAGEWTNPVEGQDLAFIDIGADEKTALAGALRYWDNQFLHFVRCPAVDDAFLLDTVAQLPELSILYLTECEFTPGVLRTIVERRAADENLSRMTEFEVACPGVEMPQDLRAWAKAVDMPLLWSAHRPSPGYDYDGYFRGVRPEECDDEDFYSYLNEE</sequence>
<dbReference type="KEGG" id="cput:CONPUDRAFT_143455"/>
<accession>A0A5M3MTA0</accession>
<organism evidence="1 2">
    <name type="scientific">Coniophora puteana (strain RWD-64-598)</name>
    <name type="common">Brown rot fungus</name>
    <dbReference type="NCBI Taxonomy" id="741705"/>
    <lineage>
        <taxon>Eukaryota</taxon>
        <taxon>Fungi</taxon>
        <taxon>Dikarya</taxon>
        <taxon>Basidiomycota</taxon>
        <taxon>Agaricomycotina</taxon>
        <taxon>Agaricomycetes</taxon>
        <taxon>Agaricomycetidae</taxon>
        <taxon>Boletales</taxon>
        <taxon>Coniophorineae</taxon>
        <taxon>Coniophoraceae</taxon>
        <taxon>Coniophora</taxon>
    </lineage>
</organism>
<reference evidence="2" key="1">
    <citation type="journal article" date="2012" name="Science">
        <title>The Paleozoic origin of enzymatic lignin decomposition reconstructed from 31 fungal genomes.</title>
        <authorList>
            <person name="Floudas D."/>
            <person name="Binder M."/>
            <person name="Riley R."/>
            <person name="Barry K."/>
            <person name="Blanchette R.A."/>
            <person name="Henrissat B."/>
            <person name="Martinez A.T."/>
            <person name="Otillar R."/>
            <person name="Spatafora J.W."/>
            <person name="Yadav J.S."/>
            <person name="Aerts A."/>
            <person name="Benoit I."/>
            <person name="Boyd A."/>
            <person name="Carlson A."/>
            <person name="Copeland A."/>
            <person name="Coutinho P.M."/>
            <person name="de Vries R.P."/>
            <person name="Ferreira P."/>
            <person name="Findley K."/>
            <person name="Foster B."/>
            <person name="Gaskell J."/>
            <person name="Glotzer D."/>
            <person name="Gorecki P."/>
            <person name="Heitman J."/>
            <person name="Hesse C."/>
            <person name="Hori C."/>
            <person name="Igarashi K."/>
            <person name="Jurgens J.A."/>
            <person name="Kallen N."/>
            <person name="Kersten P."/>
            <person name="Kohler A."/>
            <person name="Kuees U."/>
            <person name="Kumar T.K.A."/>
            <person name="Kuo A."/>
            <person name="LaButti K."/>
            <person name="Larrondo L.F."/>
            <person name="Lindquist E."/>
            <person name="Ling A."/>
            <person name="Lombard V."/>
            <person name="Lucas S."/>
            <person name="Lundell T."/>
            <person name="Martin R."/>
            <person name="McLaughlin D.J."/>
            <person name="Morgenstern I."/>
            <person name="Morin E."/>
            <person name="Murat C."/>
            <person name="Nagy L.G."/>
            <person name="Nolan M."/>
            <person name="Ohm R.A."/>
            <person name="Patyshakuliyeva A."/>
            <person name="Rokas A."/>
            <person name="Ruiz-Duenas F.J."/>
            <person name="Sabat G."/>
            <person name="Salamov A."/>
            <person name="Samejima M."/>
            <person name="Schmutz J."/>
            <person name="Slot J.C."/>
            <person name="St John F."/>
            <person name="Stenlid J."/>
            <person name="Sun H."/>
            <person name="Sun S."/>
            <person name="Syed K."/>
            <person name="Tsang A."/>
            <person name="Wiebenga A."/>
            <person name="Young D."/>
            <person name="Pisabarro A."/>
            <person name="Eastwood D.C."/>
            <person name="Martin F."/>
            <person name="Cullen D."/>
            <person name="Grigoriev I.V."/>
            <person name="Hibbett D.S."/>
        </authorList>
    </citation>
    <scope>NUCLEOTIDE SEQUENCE [LARGE SCALE GENOMIC DNA]</scope>
    <source>
        <strain evidence="2">RWD-64-598 SS2</strain>
    </source>
</reference>
<evidence type="ECO:0000313" key="2">
    <source>
        <dbReference type="Proteomes" id="UP000053558"/>
    </source>
</evidence>
<evidence type="ECO:0000313" key="1">
    <source>
        <dbReference type="EMBL" id="EIW81751.1"/>
    </source>
</evidence>
<dbReference type="Proteomes" id="UP000053558">
    <property type="component" value="Unassembled WGS sequence"/>
</dbReference>
<evidence type="ECO:0008006" key="3">
    <source>
        <dbReference type="Google" id="ProtNLM"/>
    </source>
</evidence>
<dbReference type="OMA" id="YLTECEF"/>
<gene>
    <name evidence="1" type="ORF">CONPUDRAFT_143455</name>
</gene>
<protein>
    <recommendedName>
        <fullName evidence="3">F-box domain-containing protein</fullName>
    </recommendedName>
</protein>
<dbReference type="EMBL" id="JH711577">
    <property type="protein sequence ID" value="EIW81751.1"/>
    <property type="molecule type" value="Genomic_DNA"/>
</dbReference>
<keyword evidence="2" id="KW-1185">Reference proteome</keyword>
<comment type="caution">
    <text evidence="1">The sequence shown here is derived from an EMBL/GenBank/DDBJ whole genome shotgun (WGS) entry which is preliminary data.</text>
</comment>